<accession>A0A031LN35</accession>
<evidence type="ECO:0000313" key="9">
    <source>
        <dbReference type="EMBL" id="EZQ02411.1"/>
    </source>
</evidence>
<keyword evidence="10" id="KW-1185">Reference proteome</keyword>
<keyword evidence="6 7" id="KW-0472">Membrane</keyword>
<evidence type="ECO:0000256" key="2">
    <source>
        <dbReference type="ARBA" id="ARBA00022448"/>
    </source>
</evidence>
<dbReference type="OrthoDB" id="117970at2157"/>
<dbReference type="GO" id="GO:0005886">
    <property type="term" value="C:plasma membrane"/>
    <property type="evidence" value="ECO:0007669"/>
    <property type="project" value="UniProtKB-SubCell"/>
</dbReference>
<evidence type="ECO:0000256" key="4">
    <source>
        <dbReference type="ARBA" id="ARBA00022692"/>
    </source>
</evidence>
<keyword evidence="4 7" id="KW-0812">Transmembrane</keyword>
<evidence type="ECO:0000256" key="5">
    <source>
        <dbReference type="ARBA" id="ARBA00022989"/>
    </source>
</evidence>
<feature type="transmembrane region" description="Helical" evidence="7">
    <location>
        <begin position="239"/>
        <end position="258"/>
    </location>
</feature>
<feature type="transmembrane region" description="Helical" evidence="7">
    <location>
        <begin position="378"/>
        <end position="398"/>
    </location>
</feature>
<sequence>MEKGQIMALSNTSIGIFMAFANYNMIIIALPSIFKGLDFNPTSPDALGYLIWVILGYMVITASLVVTLGRVSDIKGRAKFYTIGFLIFALSSALLASIVAKGTEGVTEMIIFRLLQGVGGGFLMVNSTAVLTDYFDKRELGKALGLNQVAGLVGGVAGLVIGGILATFDWRYVFVFSAIVGIIGTIWSYLTLKDVQKPISRKIDVVGNTLFASGITVLLVSLTYGLLPYKGEEFGWSDPWVIGGIIISLFMIGFFILVERHVKEPMFQLSLFKIRDFSTSNFANIISSLARQGILLILLVFLQGIWLPLHGIPYSQTPFWAGIYLIPNTLGFAVLGPISGILSDKYGSKVLTTLGLTVSAIGFLGLSFIPYNFNLMEFFALTFVMGAGMGLFMAPNTADMMAAVPVDMRGSSSGMRASLQNTASAISVVIYFGILISGMSASLTASLDSALHPFGITLPYNIPAAVVIFSALLGYDPLSFISSGLPSSVAVKINSPKFFVSAIAPAFMSGFRLMLYISVGLLLIAAIVSALRSGERVGRVGDSTKREQKIQRTSTERS</sequence>
<feature type="domain" description="Major facilitator superfamily (MFS) profile" evidence="8">
    <location>
        <begin position="8"/>
        <end position="482"/>
    </location>
</feature>
<feature type="transmembrane region" description="Helical" evidence="7">
    <location>
        <begin position="80"/>
        <end position="98"/>
    </location>
</feature>
<feature type="transmembrane region" description="Helical" evidence="7">
    <location>
        <begin position="319"/>
        <end position="338"/>
    </location>
</feature>
<dbReference type="AlphaFoldDB" id="A0A031LN35"/>
<dbReference type="CDD" id="cd17321">
    <property type="entry name" value="MFS_MMR_MDR_like"/>
    <property type="match status" value="1"/>
</dbReference>
<comment type="subcellular location">
    <subcellularLocation>
        <location evidence="1">Cell membrane</location>
        <topology evidence="1">Multi-pass membrane protein</topology>
    </subcellularLocation>
</comment>
<dbReference type="Pfam" id="PF07690">
    <property type="entry name" value="MFS_1"/>
    <property type="match status" value="2"/>
</dbReference>
<keyword evidence="2" id="KW-0813">Transport</keyword>
<dbReference type="EMBL" id="JFZT01000050">
    <property type="protein sequence ID" value="EZQ02411.1"/>
    <property type="molecule type" value="Genomic_DNA"/>
</dbReference>
<feature type="transmembrane region" description="Helical" evidence="7">
    <location>
        <begin position="12"/>
        <end position="34"/>
    </location>
</feature>
<dbReference type="Proteomes" id="UP000024332">
    <property type="component" value="Unassembled WGS sequence"/>
</dbReference>
<dbReference type="RefSeq" id="WP_048100304.1">
    <property type="nucleotide sequence ID" value="NZ_JFZT01000050.1"/>
</dbReference>
<dbReference type="InterPro" id="IPR020846">
    <property type="entry name" value="MFS_dom"/>
</dbReference>
<evidence type="ECO:0000256" key="1">
    <source>
        <dbReference type="ARBA" id="ARBA00004651"/>
    </source>
</evidence>
<feature type="transmembrane region" description="Helical" evidence="7">
    <location>
        <begin position="204"/>
        <end position="227"/>
    </location>
</feature>
<feature type="transmembrane region" description="Helical" evidence="7">
    <location>
        <begin position="419"/>
        <end position="440"/>
    </location>
</feature>
<evidence type="ECO:0000256" key="6">
    <source>
        <dbReference type="ARBA" id="ARBA00023136"/>
    </source>
</evidence>
<evidence type="ECO:0000313" key="10">
    <source>
        <dbReference type="Proteomes" id="UP000024332"/>
    </source>
</evidence>
<dbReference type="SUPFAM" id="SSF103473">
    <property type="entry name" value="MFS general substrate transporter"/>
    <property type="match status" value="2"/>
</dbReference>
<dbReference type="GO" id="GO:0022857">
    <property type="term" value="F:transmembrane transporter activity"/>
    <property type="evidence" value="ECO:0007669"/>
    <property type="project" value="InterPro"/>
</dbReference>
<evidence type="ECO:0000256" key="3">
    <source>
        <dbReference type="ARBA" id="ARBA00022475"/>
    </source>
</evidence>
<protein>
    <submittedName>
        <fullName evidence="9">MFS transporter</fullName>
    </submittedName>
</protein>
<feature type="transmembrane region" description="Helical" evidence="7">
    <location>
        <begin position="350"/>
        <end position="372"/>
    </location>
</feature>
<dbReference type="PANTHER" id="PTHR42718:SF46">
    <property type="entry name" value="BLR6921 PROTEIN"/>
    <property type="match status" value="1"/>
</dbReference>
<evidence type="ECO:0000259" key="8">
    <source>
        <dbReference type="PROSITE" id="PS50850"/>
    </source>
</evidence>
<comment type="caution">
    <text evidence="9">The sequence shown here is derived from an EMBL/GenBank/DDBJ whole genome shotgun (WGS) entry which is preliminary data.</text>
</comment>
<organism evidence="9 10">
    <name type="scientific">Candidatus Acidianus copahuensis</name>
    <dbReference type="NCBI Taxonomy" id="1160895"/>
    <lineage>
        <taxon>Archaea</taxon>
        <taxon>Thermoproteota</taxon>
        <taxon>Thermoprotei</taxon>
        <taxon>Sulfolobales</taxon>
        <taxon>Sulfolobaceae</taxon>
        <taxon>Acidianus</taxon>
    </lineage>
</organism>
<reference evidence="9 10" key="1">
    <citation type="submission" date="2014-03" db="EMBL/GenBank/DDBJ databases">
        <title>Draft genome sequence of the novel thermoacidophilic archaea Acidianus copahuensis ALE1 strain, isolated from Copahue volcanic area in Neuquen Argentina.</title>
        <authorList>
            <person name="Urbieta M.S."/>
            <person name="Rascovan N."/>
            <person name="Castro C."/>
            <person name="Revale S."/>
            <person name="Giaveno M.A."/>
            <person name="Vazquez M.P."/>
            <person name="Donati E.R."/>
        </authorList>
    </citation>
    <scope>NUCLEOTIDE SEQUENCE [LARGE SCALE GENOMIC DNA]</scope>
    <source>
        <strain evidence="9 10">ALE1</strain>
    </source>
</reference>
<dbReference type="PROSITE" id="PS50850">
    <property type="entry name" value="MFS"/>
    <property type="match status" value="1"/>
</dbReference>
<feature type="transmembrane region" description="Helical" evidence="7">
    <location>
        <begin position="46"/>
        <end position="68"/>
    </location>
</feature>
<gene>
    <name evidence="9" type="ORF">CM19_10500</name>
</gene>
<feature type="transmembrane region" description="Helical" evidence="7">
    <location>
        <begin position="282"/>
        <end position="307"/>
    </location>
</feature>
<evidence type="ECO:0000256" key="7">
    <source>
        <dbReference type="SAM" id="Phobius"/>
    </source>
</evidence>
<keyword evidence="3" id="KW-1003">Cell membrane</keyword>
<dbReference type="InterPro" id="IPR036259">
    <property type="entry name" value="MFS_trans_sf"/>
</dbReference>
<keyword evidence="5 7" id="KW-1133">Transmembrane helix</keyword>
<feature type="transmembrane region" description="Helical" evidence="7">
    <location>
        <begin position="513"/>
        <end position="531"/>
    </location>
</feature>
<feature type="transmembrane region" description="Helical" evidence="7">
    <location>
        <begin position="144"/>
        <end position="166"/>
    </location>
</feature>
<dbReference type="Gene3D" id="1.20.1250.20">
    <property type="entry name" value="MFS general substrate transporter like domains"/>
    <property type="match status" value="2"/>
</dbReference>
<feature type="transmembrane region" description="Helical" evidence="7">
    <location>
        <begin position="110"/>
        <end position="132"/>
    </location>
</feature>
<dbReference type="PANTHER" id="PTHR42718">
    <property type="entry name" value="MAJOR FACILITATOR SUPERFAMILY MULTIDRUG TRANSPORTER MFSC"/>
    <property type="match status" value="1"/>
</dbReference>
<name>A0A031LN35_9CREN</name>
<dbReference type="InterPro" id="IPR011701">
    <property type="entry name" value="MFS"/>
</dbReference>
<feature type="transmembrane region" description="Helical" evidence="7">
    <location>
        <begin position="172"/>
        <end position="192"/>
    </location>
</feature>
<proteinExistence type="predicted"/>